<gene>
    <name evidence="1" type="ORF">SAMN05421766_103234</name>
</gene>
<sequence length="382" mass="42867">MKTYNLIYACMAMLVVIACSKTDSDSLGEKEKEEEKNIQSDYTLLVNNNGTLEATLLNLEDNGLALSGKESKFNSVSQPNLSYENDQVLTMYHKKSDCSGEITVYDFKDDTSEAYGVFTDLGACSLTAKAVSRKGNTIYIAYELHVSPSEEDDEFYIRALDVSGATPTHVDITLDKRPLQLALAHNRLFVLTLDEEVTDEYAISVVDSSSNTEIYDTLVGFDVRRMFTGPDDNIIIGYDDLHSTINSTTFEIKYTNYGPGKEPNFTGSSSLHFDSSGKMYYEMTPTDHSDFPVIPAVYDFKENLTVMYAFENFITETQLNFEYEIEKTTMVSYDEENNVLLIGYKKKTGEDKGGLMRLNPAPKPQVLNNIDVDGIPTKIFIK</sequence>
<dbReference type="SUPFAM" id="SSF82171">
    <property type="entry name" value="DPP6 N-terminal domain-like"/>
    <property type="match status" value="1"/>
</dbReference>
<dbReference type="RefSeq" id="WP_076455036.1">
    <property type="nucleotide sequence ID" value="NZ_FTOB01000003.1"/>
</dbReference>
<accession>A0ABY1KQW3</accession>
<evidence type="ECO:0000313" key="1">
    <source>
        <dbReference type="EMBL" id="SIS66511.1"/>
    </source>
</evidence>
<reference evidence="1 2" key="1">
    <citation type="submission" date="2017-01" db="EMBL/GenBank/DDBJ databases">
        <authorList>
            <person name="Varghese N."/>
            <person name="Submissions S."/>
        </authorList>
    </citation>
    <scope>NUCLEOTIDE SEQUENCE [LARGE SCALE GENOMIC DNA]</scope>
    <source>
        <strain evidence="1 2">DSM 2061</strain>
    </source>
</reference>
<dbReference type="EMBL" id="FTOB01000003">
    <property type="protein sequence ID" value="SIS66511.1"/>
    <property type="molecule type" value="Genomic_DNA"/>
</dbReference>
<evidence type="ECO:0008006" key="3">
    <source>
        <dbReference type="Google" id="ProtNLM"/>
    </source>
</evidence>
<comment type="caution">
    <text evidence="1">The sequence shown here is derived from an EMBL/GenBank/DDBJ whole genome shotgun (WGS) entry which is preliminary data.</text>
</comment>
<evidence type="ECO:0000313" key="2">
    <source>
        <dbReference type="Proteomes" id="UP000185728"/>
    </source>
</evidence>
<organism evidence="1 2">
    <name type="scientific">Zobellia uliginosa</name>
    <dbReference type="NCBI Taxonomy" id="143224"/>
    <lineage>
        <taxon>Bacteria</taxon>
        <taxon>Pseudomonadati</taxon>
        <taxon>Bacteroidota</taxon>
        <taxon>Flavobacteriia</taxon>
        <taxon>Flavobacteriales</taxon>
        <taxon>Flavobacteriaceae</taxon>
        <taxon>Zobellia</taxon>
    </lineage>
</organism>
<protein>
    <recommendedName>
        <fullName evidence="3">Lipoprotein</fullName>
    </recommendedName>
</protein>
<keyword evidence="2" id="KW-1185">Reference proteome</keyword>
<dbReference type="Proteomes" id="UP000185728">
    <property type="component" value="Unassembled WGS sequence"/>
</dbReference>
<proteinExistence type="predicted"/>
<dbReference type="PROSITE" id="PS51257">
    <property type="entry name" value="PROKAR_LIPOPROTEIN"/>
    <property type="match status" value="1"/>
</dbReference>
<name>A0ABY1KQW3_9FLAO</name>